<organism evidence="6">
    <name type="scientific">freshwater metagenome</name>
    <dbReference type="NCBI Taxonomy" id="449393"/>
    <lineage>
        <taxon>unclassified sequences</taxon>
        <taxon>metagenomes</taxon>
        <taxon>ecological metagenomes</taxon>
    </lineage>
</organism>
<keyword evidence="4" id="KW-0472">Membrane</keyword>
<dbReference type="InterPro" id="IPR029020">
    <property type="entry name" value="Ammonium/urea_transptr"/>
</dbReference>
<protein>
    <submittedName>
        <fullName evidence="6">Unannotated protein</fullName>
    </submittedName>
</protein>
<comment type="subcellular location">
    <subcellularLocation>
        <location evidence="1">Membrane</location>
        <topology evidence="1">Multi-pass membrane protein</topology>
    </subcellularLocation>
</comment>
<evidence type="ECO:0000256" key="3">
    <source>
        <dbReference type="ARBA" id="ARBA00022989"/>
    </source>
</evidence>
<evidence type="ECO:0000256" key="2">
    <source>
        <dbReference type="ARBA" id="ARBA00022692"/>
    </source>
</evidence>
<dbReference type="GO" id="GO:0016020">
    <property type="term" value="C:membrane"/>
    <property type="evidence" value="ECO:0007669"/>
    <property type="project" value="UniProtKB-SubCell"/>
</dbReference>
<accession>A0A6J6K789</accession>
<sequence length="43" mass="4650">MTLAIALVLKAVMPGGIRVSEEDEETGLDLSQHSETGYAFDRV</sequence>
<name>A0A6J6K789_9ZZZZ</name>
<dbReference type="AlphaFoldDB" id="A0A6J6K789"/>
<reference evidence="6" key="1">
    <citation type="submission" date="2020-05" db="EMBL/GenBank/DDBJ databases">
        <authorList>
            <person name="Chiriac C."/>
            <person name="Salcher M."/>
            <person name="Ghai R."/>
            <person name="Kavagutti S V."/>
        </authorList>
    </citation>
    <scope>NUCLEOTIDE SEQUENCE</scope>
</reference>
<gene>
    <name evidence="6" type="ORF">UFOPK2242_00109</name>
</gene>
<evidence type="ECO:0000313" key="6">
    <source>
        <dbReference type="EMBL" id="CAB4645711.1"/>
    </source>
</evidence>
<dbReference type="EMBL" id="CAEZWM010000004">
    <property type="protein sequence ID" value="CAB4645711.1"/>
    <property type="molecule type" value="Genomic_DNA"/>
</dbReference>
<dbReference type="Gene3D" id="1.10.3430.10">
    <property type="entry name" value="Ammonium transporter AmtB like domains"/>
    <property type="match status" value="1"/>
</dbReference>
<evidence type="ECO:0000256" key="5">
    <source>
        <dbReference type="SAM" id="MobiDB-lite"/>
    </source>
</evidence>
<feature type="region of interest" description="Disordered" evidence="5">
    <location>
        <begin position="23"/>
        <end position="43"/>
    </location>
</feature>
<keyword evidence="2" id="KW-0812">Transmembrane</keyword>
<evidence type="ECO:0000256" key="1">
    <source>
        <dbReference type="ARBA" id="ARBA00004141"/>
    </source>
</evidence>
<keyword evidence="3" id="KW-1133">Transmembrane helix</keyword>
<proteinExistence type="predicted"/>
<evidence type="ECO:0000256" key="4">
    <source>
        <dbReference type="ARBA" id="ARBA00023136"/>
    </source>
</evidence>